<name>A0A5S6Q767_TRIMR</name>
<dbReference type="WBParaSite" id="TMUE_1000002995.1">
    <property type="protein sequence ID" value="TMUE_1000002995.1"/>
    <property type="gene ID" value="WBGene00298567"/>
</dbReference>
<sequence>MRLPYSKRASLRSSIHVCRADLVGCGCTTPVRRTLVSICKRKYIHVVIETIVCATWTSFENVEDFRRRKDATR</sequence>
<evidence type="ECO:0000313" key="2">
    <source>
        <dbReference type="WBParaSite" id="TMUE_1000002995.1"/>
    </source>
</evidence>
<organism evidence="1 2">
    <name type="scientific">Trichuris muris</name>
    <name type="common">Mouse whipworm</name>
    <dbReference type="NCBI Taxonomy" id="70415"/>
    <lineage>
        <taxon>Eukaryota</taxon>
        <taxon>Metazoa</taxon>
        <taxon>Ecdysozoa</taxon>
        <taxon>Nematoda</taxon>
        <taxon>Enoplea</taxon>
        <taxon>Dorylaimia</taxon>
        <taxon>Trichinellida</taxon>
        <taxon>Trichuridae</taxon>
        <taxon>Trichuris</taxon>
    </lineage>
</organism>
<dbReference type="AlphaFoldDB" id="A0A5S6Q767"/>
<evidence type="ECO:0000313" key="1">
    <source>
        <dbReference type="Proteomes" id="UP000046395"/>
    </source>
</evidence>
<reference evidence="2" key="1">
    <citation type="submission" date="2019-12" db="UniProtKB">
        <authorList>
            <consortium name="WormBaseParasite"/>
        </authorList>
    </citation>
    <scope>IDENTIFICATION</scope>
</reference>
<keyword evidence="1" id="KW-1185">Reference proteome</keyword>
<dbReference type="Proteomes" id="UP000046395">
    <property type="component" value="Unassembled WGS sequence"/>
</dbReference>
<accession>A0A5S6Q767</accession>
<protein>
    <submittedName>
        <fullName evidence="2">Uncharacterized protein</fullName>
    </submittedName>
</protein>
<proteinExistence type="predicted"/>